<feature type="transmembrane region" description="Helical" evidence="6">
    <location>
        <begin position="47"/>
        <end position="68"/>
    </location>
</feature>
<evidence type="ECO:0000256" key="3">
    <source>
        <dbReference type="ARBA" id="ARBA00022692"/>
    </source>
</evidence>
<dbReference type="PANTHER" id="PTHR42770:SF16">
    <property type="entry name" value="AMINO ACID PERMEASE"/>
    <property type="match status" value="1"/>
</dbReference>
<proteinExistence type="predicted"/>
<feature type="transmembrane region" description="Helical" evidence="6">
    <location>
        <begin position="271"/>
        <end position="304"/>
    </location>
</feature>
<dbReference type="PANTHER" id="PTHR42770">
    <property type="entry name" value="AMINO ACID TRANSPORTER-RELATED"/>
    <property type="match status" value="1"/>
</dbReference>
<dbReference type="InterPro" id="IPR002293">
    <property type="entry name" value="AA/rel_permease1"/>
</dbReference>
<dbReference type="Pfam" id="PF13520">
    <property type="entry name" value="AA_permease_2"/>
    <property type="match status" value="1"/>
</dbReference>
<feature type="transmembrane region" description="Helical" evidence="6">
    <location>
        <begin position="405"/>
        <end position="425"/>
    </location>
</feature>
<feature type="transmembrane region" description="Helical" evidence="6">
    <location>
        <begin position="125"/>
        <end position="143"/>
    </location>
</feature>
<evidence type="ECO:0008006" key="9">
    <source>
        <dbReference type="Google" id="ProtNLM"/>
    </source>
</evidence>
<protein>
    <recommendedName>
        <fullName evidence="9">Amino acid transporter</fullName>
    </recommendedName>
</protein>
<evidence type="ECO:0000256" key="4">
    <source>
        <dbReference type="ARBA" id="ARBA00022989"/>
    </source>
</evidence>
<keyword evidence="5 6" id="KW-0472">Membrane</keyword>
<gene>
    <name evidence="7" type="ORF">Cch02nite_32830</name>
</gene>
<evidence type="ECO:0000256" key="2">
    <source>
        <dbReference type="ARBA" id="ARBA00022475"/>
    </source>
</evidence>
<feature type="transmembrane region" description="Helical" evidence="6">
    <location>
        <begin position="89"/>
        <end position="113"/>
    </location>
</feature>
<feature type="transmembrane region" description="Helical" evidence="6">
    <location>
        <begin position="188"/>
        <end position="207"/>
    </location>
</feature>
<reference evidence="7 8" key="1">
    <citation type="submission" date="2021-01" db="EMBL/GenBank/DDBJ databases">
        <title>Whole genome shotgun sequence of Catellatospora chokoriensis NBRC 107358.</title>
        <authorList>
            <person name="Komaki H."/>
            <person name="Tamura T."/>
        </authorList>
    </citation>
    <scope>NUCLEOTIDE SEQUENCE [LARGE SCALE GENOMIC DNA]</scope>
    <source>
        <strain evidence="7 8">NBRC 107358</strain>
    </source>
</reference>
<evidence type="ECO:0000313" key="7">
    <source>
        <dbReference type="EMBL" id="GIF89839.1"/>
    </source>
</evidence>
<keyword evidence="2" id="KW-1003">Cell membrane</keyword>
<dbReference type="GO" id="GO:0005886">
    <property type="term" value="C:plasma membrane"/>
    <property type="evidence" value="ECO:0007669"/>
    <property type="project" value="UniProtKB-SubCell"/>
</dbReference>
<dbReference type="EMBL" id="BONG01000018">
    <property type="protein sequence ID" value="GIF89839.1"/>
    <property type="molecule type" value="Genomic_DNA"/>
</dbReference>
<evidence type="ECO:0000256" key="6">
    <source>
        <dbReference type="SAM" id="Phobius"/>
    </source>
</evidence>
<feature type="transmembrane region" description="Helical" evidence="6">
    <location>
        <begin position="330"/>
        <end position="349"/>
    </location>
</feature>
<accession>A0A8J3K5G6</accession>
<dbReference type="PIRSF" id="PIRSF006060">
    <property type="entry name" value="AA_transporter"/>
    <property type="match status" value="1"/>
</dbReference>
<dbReference type="Proteomes" id="UP000619293">
    <property type="component" value="Unassembled WGS sequence"/>
</dbReference>
<dbReference type="RefSeq" id="WP_191838984.1">
    <property type="nucleotide sequence ID" value="NZ_BAAALB010000008.1"/>
</dbReference>
<feature type="transmembrane region" description="Helical" evidence="6">
    <location>
        <begin position="150"/>
        <end position="168"/>
    </location>
</feature>
<feature type="transmembrane region" description="Helical" evidence="6">
    <location>
        <begin position="431"/>
        <end position="453"/>
    </location>
</feature>
<comment type="subcellular location">
    <subcellularLocation>
        <location evidence="1">Cell membrane</location>
        <topology evidence="1">Multi-pass membrane protein</topology>
    </subcellularLocation>
</comment>
<sequence length="484" mass="48908">MSVRVALAQRTLGSSALWVYAVGASSPLTVLVGGLPTTYTATGVVGVPASFVAITLVVGLLVVGYGAVSRHVPHPAPFVAILARGYNPTVALVGGLLSQLGYLAIGVSLYGLIGATLAGLVGGSWLVWALAAWAVVAVVGLQGGVANARLLGSLLAVEIAVIVFYNIAAWSNPADGQVSLAALAPSNLVVTGVSGVLAFGMAAMVGAETAPVYGEEARPGTVGRSMLSAVLFLGAFYALAALSMSVTAGPGGVVDASRDPQSGPLVLLGRVYGSSVTTIATLLLVTSVLAAIVSFHSTFARYVFGMARERLLPPGLAAVSRSGMGGAPRGGSLVHSASTLVLIGTFAYFDADPMATMFTWLSTIGAVTVLVLLVAASGAALRFFAHGYGAAEGVFVRQIAPMAGLVLGVLMIAMMLASLHSLLGLPTGSRLPLLVVALIVVVAAAGAVWGALLHRADPVRWGQVGRGVPHPLTADVSRLQTLEM</sequence>
<dbReference type="InterPro" id="IPR050367">
    <property type="entry name" value="APC_superfamily"/>
</dbReference>
<keyword evidence="4 6" id="KW-1133">Transmembrane helix</keyword>
<name>A0A8J3K5G6_9ACTN</name>
<feature type="transmembrane region" description="Helical" evidence="6">
    <location>
        <begin position="227"/>
        <end position="251"/>
    </location>
</feature>
<feature type="transmembrane region" description="Helical" evidence="6">
    <location>
        <begin position="361"/>
        <end position="384"/>
    </location>
</feature>
<keyword evidence="8" id="KW-1185">Reference proteome</keyword>
<dbReference type="GO" id="GO:0022857">
    <property type="term" value="F:transmembrane transporter activity"/>
    <property type="evidence" value="ECO:0007669"/>
    <property type="project" value="InterPro"/>
</dbReference>
<keyword evidence="3 6" id="KW-0812">Transmembrane</keyword>
<feature type="transmembrane region" description="Helical" evidence="6">
    <location>
        <begin position="12"/>
        <end position="35"/>
    </location>
</feature>
<dbReference type="Gene3D" id="1.20.1740.10">
    <property type="entry name" value="Amino acid/polyamine transporter I"/>
    <property type="match status" value="1"/>
</dbReference>
<comment type="caution">
    <text evidence="7">The sequence shown here is derived from an EMBL/GenBank/DDBJ whole genome shotgun (WGS) entry which is preliminary data.</text>
</comment>
<evidence type="ECO:0000256" key="5">
    <source>
        <dbReference type="ARBA" id="ARBA00023136"/>
    </source>
</evidence>
<dbReference type="AlphaFoldDB" id="A0A8J3K5G6"/>
<organism evidence="7 8">
    <name type="scientific">Catellatospora chokoriensis</name>
    <dbReference type="NCBI Taxonomy" id="310353"/>
    <lineage>
        <taxon>Bacteria</taxon>
        <taxon>Bacillati</taxon>
        <taxon>Actinomycetota</taxon>
        <taxon>Actinomycetes</taxon>
        <taxon>Micromonosporales</taxon>
        <taxon>Micromonosporaceae</taxon>
        <taxon>Catellatospora</taxon>
    </lineage>
</organism>
<evidence type="ECO:0000256" key="1">
    <source>
        <dbReference type="ARBA" id="ARBA00004651"/>
    </source>
</evidence>
<evidence type="ECO:0000313" key="8">
    <source>
        <dbReference type="Proteomes" id="UP000619293"/>
    </source>
</evidence>